<gene>
    <name evidence="2" type="ORF">EVEC_LOCUS11294</name>
</gene>
<reference evidence="4" key="1">
    <citation type="submission" date="2017-02" db="UniProtKB">
        <authorList>
            <consortium name="WormBaseParasite"/>
        </authorList>
    </citation>
    <scope>IDENTIFICATION</scope>
</reference>
<protein>
    <submittedName>
        <fullName evidence="4">CMP/dCMP-type deaminase domain-containing protein</fullName>
    </submittedName>
</protein>
<feature type="compositionally biased region" description="Acidic residues" evidence="1">
    <location>
        <begin position="73"/>
        <end position="83"/>
    </location>
</feature>
<evidence type="ECO:0000313" key="2">
    <source>
        <dbReference type="EMBL" id="VDD96543.1"/>
    </source>
</evidence>
<keyword evidence="3" id="KW-1185">Reference proteome</keyword>
<proteinExistence type="predicted"/>
<sequence>MVEVSGKKFDSFNPCKACAKWIWDSGCNDNEKSFIDGVNAGRKEDKFWFFSVGNGDDVCSNDDVSVGVKEGKDDDDDDVNDDDGVDDAFTMIEDILEDVEEGQQDKLEGQWSEKVERRKKGERFLLER</sequence>
<reference evidence="2 3" key="2">
    <citation type="submission" date="2018-10" db="EMBL/GenBank/DDBJ databases">
        <authorList>
            <consortium name="Pathogen Informatics"/>
        </authorList>
    </citation>
    <scope>NUCLEOTIDE SEQUENCE [LARGE SCALE GENOMIC DNA]</scope>
</reference>
<organism evidence="4">
    <name type="scientific">Enterobius vermicularis</name>
    <name type="common">Human pinworm</name>
    <dbReference type="NCBI Taxonomy" id="51028"/>
    <lineage>
        <taxon>Eukaryota</taxon>
        <taxon>Metazoa</taxon>
        <taxon>Ecdysozoa</taxon>
        <taxon>Nematoda</taxon>
        <taxon>Chromadorea</taxon>
        <taxon>Rhabditida</taxon>
        <taxon>Spirurina</taxon>
        <taxon>Oxyuridomorpha</taxon>
        <taxon>Oxyuroidea</taxon>
        <taxon>Oxyuridae</taxon>
        <taxon>Enterobius</taxon>
    </lineage>
</organism>
<dbReference type="WBParaSite" id="EVEC_0001205001-mRNA-1">
    <property type="protein sequence ID" value="EVEC_0001205001-mRNA-1"/>
    <property type="gene ID" value="EVEC_0001205001"/>
</dbReference>
<feature type="region of interest" description="Disordered" evidence="1">
    <location>
        <begin position="62"/>
        <end position="83"/>
    </location>
</feature>
<dbReference type="EMBL" id="UXUI01011841">
    <property type="protein sequence ID" value="VDD96543.1"/>
    <property type="molecule type" value="Genomic_DNA"/>
</dbReference>
<evidence type="ECO:0000256" key="1">
    <source>
        <dbReference type="SAM" id="MobiDB-lite"/>
    </source>
</evidence>
<dbReference type="Proteomes" id="UP000274131">
    <property type="component" value="Unassembled WGS sequence"/>
</dbReference>
<accession>A0A0N4VM99</accession>
<name>A0A0N4VM99_ENTVE</name>
<evidence type="ECO:0000313" key="4">
    <source>
        <dbReference type="WBParaSite" id="EVEC_0001205001-mRNA-1"/>
    </source>
</evidence>
<dbReference type="AlphaFoldDB" id="A0A0N4VM99"/>
<evidence type="ECO:0000313" key="3">
    <source>
        <dbReference type="Proteomes" id="UP000274131"/>
    </source>
</evidence>